<organism evidence="4 5">
    <name type="scientific">Nocardioides jejuensis</name>
    <dbReference type="NCBI Taxonomy" id="2502782"/>
    <lineage>
        <taxon>Bacteria</taxon>
        <taxon>Bacillati</taxon>
        <taxon>Actinomycetota</taxon>
        <taxon>Actinomycetes</taxon>
        <taxon>Propionibacteriales</taxon>
        <taxon>Nocardioidaceae</taxon>
        <taxon>Nocardioides</taxon>
    </lineage>
</organism>
<dbReference type="OrthoDB" id="3395172at2"/>
<keyword evidence="3" id="KW-0732">Signal</keyword>
<sequence>MTRLGALALAAGLLTTAACGSGSDSALGRRPTAYPAAGSNSASAAGPGIESELVTRATTAVEAALSYDHATYAADTAAAEALMTRTFAASWERIAERLRPHSDERHARATARVVDAGVTGATSRAAQVLLLIDRSVHSSEGAQTSGGYAVATLRHGRSGWLLAGLGLTPPRRQVTEQRPVPATVLAAATAVADAYADINSAHPHADIARLLSLTSGAFHRDYERASPELVERVVASRAVQDGVVVSAGLSSLKGAHARVVAVVTTVLRIPGQSPEHRILRLDLDLVRTPTAWLARGIRLVPDAGA</sequence>
<keyword evidence="2" id="KW-0472">Membrane</keyword>
<keyword evidence="5" id="KW-1185">Reference proteome</keyword>
<evidence type="ECO:0000313" key="5">
    <source>
        <dbReference type="Proteomes" id="UP000295453"/>
    </source>
</evidence>
<evidence type="ECO:0000256" key="3">
    <source>
        <dbReference type="SAM" id="SignalP"/>
    </source>
</evidence>
<proteinExistence type="predicted"/>
<dbReference type="PANTHER" id="PTHR37042">
    <property type="entry name" value="OUTER MEMBRANE PROTEIN RV1973"/>
    <property type="match status" value="1"/>
</dbReference>
<evidence type="ECO:0000313" key="4">
    <source>
        <dbReference type="EMBL" id="TCJ21105.1"/>
    </source>
</evidence>
<gene>
    <name evidence="4" type="ORF">EPD65_15805</name>
</gene>
<dbReference type="GO" id="GO:0016020">
    <property type="term" value="C:membrane"/>
    <property type="evidence" value="ECO:0007669"/>
    <property type="project" value="UniProtKB-SubCell"/>
</dbReference>
<comment type="subcellular location">
    <subcellularLocation>
        <location evidence="1">Membrane</location>
    </subcellularLocation>
</comment>
<dbReference type="Proteomes" id="UP000295453">
    <property type="component" value="Unassembled WGS sequence"/>
</dbReference>
<comment type="caution">
    <text evidence="4">The sequence shown here is derived from an EMBL/GenBank/DDBJ whole genome shotgun (WGS) entry which is preliminary data.</text>
</comment>
<protein>
    <recommendedName>
        <fullName evidence="6">SnoaL-like domain-containing protein</fullName>
    </recommendedName>
</protein>
<dbReference type="EMBL" id="SJZJ01000040">
    <property type="protein sequence ID" value="TCJ21105.1"/>
    <property type="molecule type" value="Genomic_DNA"/>
</dbReference>
<accession>A0A4R1BUX7</accession>
<evidence type="ECO:0000256" key="1">
    <source>
        <dbReference type="ARBA" id="ARBA00004370"/>
    </source>
</evidence>
<name>A0A4R1BUX7_9ACTN</name>
<feature type="chain" id="PRO_5020550255" description="SnoaL-like domain-containing protein" evidence="3">
    <location>
        <begin position="21"/>
        <end position="305"/>
    </location>
</feature>
<dbReference type="RefSeq" id="WP_131585854.1">
    <property type="nucleotide sequence ID" value="NZ_SJZJ01000040.1"/>
</dbReference>
<evidence type="ECO:0000256" key="2">
    <source>
        <dbReference type="ARBA" id="ARBA00023136"/>
    </source>
</evidence>
<reference evidence="4 5" key="1">
    <citation type="submission" date="2019-03" db="EMBL/GenBank/DDBJ databases">
        <authorList>
            <person name="Kim M.K.M."/>
        </authorList>
    </citation>
    <scope>NUCLEOTIDE SEQUENCE [LARGE SCALE GENOMIC DNA]</scope>
    <source>
        <strain evidence="4 5">18JY15-6</strain>
    </source>
</reference>
<evidence type="ECO:0008006" key="6">
    <source>
        <dbReference type="Google" id="ProtNLM"/>
    </source>
</evidence>
<dbReference type="AlphaFoldDB" id="A0A4R1BUX7"/>
<feature type="signal peptide" evidence="3">
    <location>
        <begin position="1"/>
        <end position="20"/>
    </location>
</feature>
<dbReference type="PROSITE" id="PS51257">
    <property type="entry name" value="PROKAR_LIPOPROTEIN"/>
    <property type="match status" value="1"/>
</dbReference>
<dbReference type="PANTHER" id="PTHR37042:SF4">
    <property type="entry name" value="OUTER MEMBRANE PROTEIN RV1973"/>
    <property type="match status" value="1"/>
</dbReference>